<reference evidence="3" key="1">
    <citation type="submission" date="2025-08" db="UniProtKB">
        <authorList>
            <consortium name="RefSeq"/>
        </authorList>
    </citation>
    <scope>IDENTIFICATION</scope>
    <source>
        <tissue evidence="3">Blood</tissue>
    </source>
</reference>
<dbReference type="GeneID" id="116542457"/>
<proteinExistence type="predicted"/>
<dbReference type="AlphaFoldDB" id="A0A6J3GZB9"/>
<name>A0A6J3GZB9_SAPAP</name>
<evidence type="ECO:0000256" key="1">
    <source>
        <dbReference type="SAM" id="MobiDB-lite"/>
    </source>
</evidence>
<accession>A0A6J3GZB9</accession>
<gene>
    <name evidence="3" type="primary">LOC116542457</name>
</gene>
<keyword evidence="2" id="KW-1185">Reference proteome</keyword>
<protein>
    <submittedName>
        <fullName evidence="3">Proline-rich protein 2-like</fullName>
    </submittedName>
</protein>
<feature type="region of interest" description="Disordered" evidence="1">
    <location>
        <begin position="1"/>
        <end position="48"/>
    </location>
</feature>
<evidence type="ECO:0000313" key="3">
    <source>
        <dbReference type="RefSeq" id="XP_032123271.1"/>
    </source>
</evidence>
<evidence type="ECO:0000313" key="2">
    <source>
        <dbReference type="Proteomes" id="UP000504640"/>
    </source>
</evidence>
<feature type="compositionally biased region" description="Low complexity" evidence="1">
    <location>
        <begin position="125"/>
        <end position="139"/>
    </location>
</feature>
<organism evidence="2 3">
    <name type="scientific">Sapajus apella</name>
    <name type="common">Brown-capped capuchin</name>
    <name type="synonym">Cebus apella</name>
    <dbReference type="NCBI Taxonomy" id="9515"/>
    <lineage>
        <taxon>Eukaryota</taxon>
        <taxon>Metazoa</taxon>
        <taxon>Chordata</taxon>
        <taxon>Craniata</taxon>
        <taxon>Vertebrata</taxon>
        <taxon>Euteleostomi</taxon>
        <taxon>Mammalia</taxon>
        <taxon>Eutheria</taxon>
        <taxon>Euarchontoglires</taxon>
        <taxon>Primates</taxon>
        <taxon>Haplorrhini</taxon>
        <taxon>Platyrrhini</taxon>
        <taxon>Cebidae</taxon>
        <taxon>Cebinae</taxon>
        <taxon>Sapajus</taxon>
    </lineage>
</organism>
<feature type="compositionally biased region" description="Polar residues" evidence="1">
    <location>
        <begin position="166"/>
        <end position="176"/>
    </location>
</feature>
<dbReference type="RefSeq" id="XP_032123271.1">
    <property type="nucleotide sequence ID" value="XM_032267380.1"/>
</dbReference>
<feature type="region of interest" description="Disordered" evidence="1">
    <location>
        <begin position="67"/>
        <end position="176"/>
    </location>
</feature>
<dbReference type="Proteomes" id="UP000504640">
    <property type="component" value="Unplaced"/>
</dbReference>
<sequence>MTVAVPPRGSSRRGQPGPTPPAGGCLLPSSALPPTGRMVPPRSPPDPSRAVWLQLEVAAVAAVITEAGSSGRGDLTAQKTGAPSPAYPSPPPSCCNCQSSAWNPEGQLLSRPRGPEQGSRGSGSRPLRLTPAPAPRAELVSLPPSSGKGQADAPLDFPSGSDPFHTENNSFPWAPD</sequence>